<accession>A0ABR8WBF7</accession>
<evidence type="ECO:0000313" key="2">
    <source>
        <dbReference type="Proteomes" id="UP000658980"/>
    </source>
</evidence>
<protein>
    <submittedName>
        <fullName evidence="1">Uncharacterized protein</fullName>
    </submittedName>
</protein>
<name>A0ABR8WBF7_9BACL</name>
<dbReference type="Proteomes" id="UP000658980">
    <property type="component" value="Unassembled WGS sequence"/>
</dbReference>
<organism evidence="1 2">
    <name type="scientific">Planococcus wigleyi</name>
    <dbReference type="NCBI Taxonomy" id="2762216"/>
    <lineage>
        <taxon>Bacteria</taxon>
        <taxon>Bacillati</taxon>
        <taxon>Bacillota</taxon>
        <taxon>Bacilli</taxon>
        <taxon>Bacillales</taxon>
        <taxon>Caryophanaceae</taxon>
        <taxon>Planococcus</taxon>
    </lineage>
</organism>
<dbReference type="RefSeq" id="WP_191714576.1">
    <property type="nucleotide sequence ID" value="NZ_JACSPU010000002.1"/>
</dbReference>
<keyword evidence="2" id="KW-1185">Reference proteome</keyword>
<sequence>MPAGSTDEDKSATIKTEETIVTGTEYFIMPKNKGINDKPAQAIAITIRWMAYSPSRADGNTTGVNEYIPLKMEKL</sequence>
<gene>
    <name evidence="1" type="ORF">H9630_05830</name>
</gene>
<evidence type="ECO:0000313" key="1">
    <source>
        <dbReference type="EMBL" id="MBD8014337.1"/>
    </source>
</evidence>
<proteinExistence type="predicted"/>
<comment type="caution">
    <text evidence="1">The sequence shown here is derived from an EMBL/GenBank/DDBJ whole genome shotgun (WGS) entry which is preliminary data.</text>
</comment>
<dbReference type="EMBL" id="JACSPU010000002">
    <property type="protein sequence ID" value="MBD8014337.1"/>
    <property type="molecule type" value="Genomic_DNA"/>
</dbReference>
<reference evidence="1 2" key="1">
    <citation type="submission" date="2020-08" db="EMBL/GenBank/DDBJ databases">
        <title>A Genomic Blueprint of the Chicken Gut Microbiome.</title>
        <authorList>
            <person name="Gilroy R."/>
            <person name="Ravi A."/>
            <person name="Getino M."/>
            <person name="Pursley I."/>
            <person name="Horton D.L."/>
            <person name="Alikhan N.-F."/>
            <person name="Baker D."/>
            <person name="Gharbi K."/>
            <person name="Hall N."/>
            <person name="Watson M."/>
            <person name="Adriaenssens E.M."/>
            <person name="Foster-Nyarko E."/>
            <person name="Jarju S."/>
            <person name="Secka A."/>
            <person name="Antonio M."/>
            <person name="Oren A."/>
            <person name="Chaudhuri R."/>
            <person name="La Ragione R.M."/>
            <person name="Hildebrand F."/>
            <person name="Pallen M.J."/>
        </authorList>
    </citation>
    <scope>NUCLEOTIDE SEQUENCE [LARGE SCALE GENOMIC DNA]</scope>
    <source>
        <strain evidence="1 2">Sa1BUA13</strain>
    </source>
</reference>